<name>A0A183EUZ9_9BILA</name>
<evidence type="ECO:0000313" key="3">
    <source>
        <dbReference type="Proteomes" id="UP000271098"/>
    </source>
</evidence>
<sequence>MRMHLLRSILQHSTLVVIAPASSGAVEHVIVFVKPKLHYCTKRFQCVMLWHLRISSYTPYWAATMDSSTNILPNTSG</sequence>
<protein>
    <submittedName>
        <fullName evidence="4">Secreted protein</fullName>
    </submittedName>
</protein>
<dbReference type="AlphaFoldDB" id="A0A183EUZ9"/>
<evidence type="ECO:0000313" key="4">
    <source>
        <dbReference type="WBParaSite" id="GPUH_0002482001-mRNA-1"/>
    </source>
</evidence>
<organism evidence="4">
    <name type="scientific">Gongylonema pulchrum</name>
    <dbReference type="NCBI Taxonomy" id="637853"/>
    <lineage>
        <taxon>Eukaryota</taxon>
        <taxon>Metazoa</taxon>
        <taxon>Ecdysozoa</taxon>
        <taxon>Nematoda</taxon>
        <taxon>Chromadorea</taxon>
        <taxon>Rhabditida</taxon>
        <taxon>Spirurina</taxon>
        <taxon>Spiruromorpha</taxon>
        <taxon>Spiruroidea</taxon>
        <taxon>Gongylonematidae</taxon>
        <taxon>Gongylonema</taxon>
    </lineage>
</organism>
<evidence type="ECO:0000313" key="2">
    <source>
        <dbReference type="EMBL" id="VDN43331.1"/>
    </source>
</evidence>
<accession>A0A183EUZ9</accession>
<feature type="chain" id="PRO_5043139287" evidence="1">
    <location>
        <begin position="25"/>
        <end position="77"/>
    </location>
</feature>
<reference evidence="2 3" key="2">
    <citation type="submission" date="2018-11" db="EMBL/GenBank/DDBJ databases">
        <authorList>
            <consortium name="Pathogen Informatics"/>
        </authorList>
    </citation>
    <scope>NUCLEOTIDE SEQUENCE [LARGE SCALE GENOMIC DNA]</scope>
</reference>
<keyword evidence="1" id="KW-0732">Signal</keyword>
<proteinExistence type="predicted"/>
<dbReference type="EMBL" id="UYRT01102539">
    <property type="protein sequence ID" value="VDN43331.1"/>
    <property type="molecule type" value="Genomic_DNA"/>
</dbReference>
<gene>
    <name evidence="2" type="ORF">GPUH_LOCUS24791</name>
</gene>
<dbReference type="Proteomes" id="UP000271098">
    <property type="component" value="Unassembled WGS sequence"/>
</dbReference>
<dbReference type="WBParaSite" id="GPUH_0002482001-mRNA-1">
    <property type="protein sequence ID" value="GPUH_0002482001-mRNA-1"/>
    <property type="gene ID" value="GPUH_0002482001"/>
</dbReference>
<reference evidence="4" key="1">
    <citation type="submission" date="2016-06" db="UniProtKB">
        <authorList>
            <consortium name="WormBaseParasite"/>
        </authorList>
    </citation>
    <scope>IDENTIFICATION</scope>
</reference>
<evidence type="ECO:0000256" key="1">
    <source>
        <dbReference type="SAM" id="SignalP"/>
    </source>
</evidence>
<keyword evidence="3" id="KW-1185">Reference proteome</keyword>
<feature type="signal peptide" evidence="1">
    <location>
        <begin position="1"/>
        <end position="24"/>
    </location>
</feature>